<dbReference type="InterPro" id="IPR003593">
    <property type="entry name" value="AAA+_ATPase"/>
</dbReference>
<evidence type="ECO:0000313" key="2">
    <source>
        <dbReference type="EMBL" id="MBC1457850.1"/>
    </source>
</evidence>
<dbReference type="PANTHER" id="PTHR43581:SF4">
    <property type="entry name" value="ATP_GTP PHOSPHATASE"/>
    <property type="match status" value="1"/>
</dbReference>
<organism evidence="2 3">
    <name type="scientific">Listeria newyorkensis</name>
    <dbReference type="NCBI Taxonomy" id="1497681"/>
    <lineage>
        <taxon>Bacteria</taxon>
        <taxon>Bacillati</taxon>
        <taxon>Bacillota</taxon>
        <taxon>Bacilli</taxon>
        <taxon>Bacillales</taxon>
        <taxon>Listeriaceae</taxon>
        <taxon>Listeria</taxon>
    </lineage>
</organism>
<dbReference type="PANTHER" id="PTHR43581">
    <property type="entry name" value="ATP/GTP PHOSPHATASE"/>
    <property type="match status" value="1"/>
</dbReference>
<comment type="caution">
    <text evidence="2">The sequence shown here is derived from an EMBL/GenBank/DDBJ whole genome shotgun (WGS) entry which is preliminary data.</text>
</comment>
<dbReference type="SMART" id="SM00382">
    <property type="entry name" value="AAA"/>
    <property type="match status" value="1"/>
</dbReference>
<dbReference type="Gene3D" id="3.40.50.300">
    <property type="entry name" value="P-loop containing nucleotide triphosphate hydrolases"/>
    <property type="match status" value="2"/>
</dbReference>
<dbReference type="AlphaFoldDB" id="A0A841YWR9"/>
<evidence type="ECO:0000313" key="3">
    <source>
        <dbReference type="Proteomes" id="UP000569903"/>
    </source>
</evidence>
<name>A0A841YWR9_9LIST</name>
<evidence type="ECO:0000259" key="1">
    <source>
        <dbReference type="SMART" id="SM00382"/>
    </source>
</evidence>
<reference evidence="2 3" key="1">
    <citation type="submission" date="2020-03" db="EMBL/GenBank/DDBJ databases">
        <title>Soil Listeria distribution.</title>
        <authorList>
            <person name="Liao J."/>
            <person name="Wiedmann M."/>
        </authorList>
    </citation>
    <scope>NUCLEOTIDE SEQUENCE [LARGE SCALE GENOMIC DNA]</scope>
    <source>
        <strain evidence="2 3">FSL L7-1614</strain>
    </source>
</reference>
<dbReference type="Pfam" id="PF13175">
    <property type="entry name" value="AAA_15"/>
    <property type="match status" value="2"/>
</dbReference>
<protein>
    <submittedName>
        <fullName evidence="2">ATP-binding protein</fullName>
    </submittedName>
</protein>
<gene>
    <name evidence="2" type="ORF">HB850_08770</name>
</gene>
<dbReference type="InterPro" id="IPR027417">
    <property type="entry name" value="P-loop_NTPase"/>
</dbReference>
<keyword evidence="2" id="KW-0547">Nucleotide-binding</keyword>
<dbReference type="Proteomes" id="UP000569903">
    <property type="component" value="Unassembled WGS sequence"/>
</dbReference>
<dbReference type="GO" id="GO:0016887">
    <property type="term" value="F:ATP hydrolysis activity"/>
    <property type="evidence" value="ECO:0007669"/>
    <property type="project" value="InterPro"/>
</dbReference>
<dbReference type="InterPro" id="IPR041685">
    <property type="entry name" value="AAA_GajA/Old/RecF-like"/>
</dbReference>
<dbReference type="RefSeq" id="WP_185389106.1">
    <property type="nucleotide sequence ID" value="NZ_JAARQN010000006.1"/>
</dbReference>
<dbReference type="CDD" id="cd00267">
    <property type="entry name" value="ABC_ATPase"/>
    <property type="match status" value="1"/>
</dbReference>
<feature type="domain" description="AAA+ ATPase" evidence="1">
    <location>
        <begin position="27"/>
        <end position="310"/>
    </location>
</feature>
<sequence length="561" mass="64485">MNKRATKLKDIHIKKFRGLEDVKMEFGDRITLICGKNGTSKSTILGIVAQIFSFTTDYSVSDPQKNELNKFKTLLGKPYSSKFSEHFRFSERFDVAGSMDVVINLFDGLEKIEKNELQLKLYASQDRSKGRPVLRGNNDRNVTHPVVFLSVGRLIPISQRRKYTSSEDKYIKNNERVTLGYTNKILLQNNTKLTMTTGDVESLVGHNDNYDHESISVGEDNVGQIVRALLSFAKLKEEFSNYAGGILLIDEADAGLFPAAQIEFFKLLRKVSKELDLQVIMTSHSPTLIKEIYNQQDRNSYKNIYLTNSFGSIEVKEDYTWSDINADIHVTTKPVGEGIKLPTINIYFEDNEAYQFFTAILRTQKLRKIINKSKTTLGCKQLLTLKKEKIPEFSTKSIVILDGDEKIGKSNKNFLNLPSDLPPDQLLFEILYNLDDGDSYWRENIYGFSKAVFYRIANETITGIDFERLTTMTLQELIKEYRVVNKGKDVKKIRDQFKNFYKHEVIQACITGPIKWNPFAIWRDANSTSTATFEQEFIKTLKYVLNRGYNVDMSTLNDYFD</sequence>
<dbReference type="GO" id="GO:0005524">
    <property type="term" value="F:ATP binding"/>
    <property type="evidence" value="ECO:0007669"/>
    <property type="project" value="UniProtKB-KW"/>
</dbReference>
<dbReference type="InterPro" id="IPR051396">
    <property type="entry name" value="Bact_Antivir_Def_Nuclease"/>
</dbReference>
<dbReference type="EMBL" id="JAARQN010000006">
    <property type="protein sequence ID" value="MBC1457850.1"/>
    <property type="molecule type" value="Genomic_DNA"/>
</dbReference>
<accession>A0A841YWR9</accession>
<keyword evidence="2" id="KW-0067">ATP-binding</keyword>
<dbReference type="SUPFAM" id="SSF52540">
    <property type="entry name" value="P-loop containing nucleoside triphosphate hydrolases"/>
    <property type="match status" value="1"/>
</dbReference>
<proteinExistence type="predicted"/>